<evidence type="ECO:0000259" key="1">
    <source>
        <dbReference type="Pfam" id="PF14452"/>
    </source>
</evidence>
<dbReference type="AlphaFoldDB" id="A0A6P1ND80"/>
<dbReference type="Pfam" id="PF14452">
    <property type="entry name" value="Multi_ubiq"/>
    <property type="match status" value="1"/>
</dbReference>
<reference evidence="2 3" key="1">
    <citation type="submission" date="2020-01" db="EMBL/GenBank/DDBJ databases">
        <title>Pseudarthrobacter psychrotolerans sp. nov., isolated from antarctic soil.</title>
        <authorList>
            <person name="Shin Y."/>
            <person name="Park W."/>
        </authorList>
    </citation>
    <scope>NUCLEOTIDE SEQUENCE [LARGE SCALE GENOMIC DNA]</scope>
    <source>
        <strain evidence="2 3">YJ56</strain>
    </source>
</reference>
<dbReference type="KEGG" id="psey:GU243_00630"/>
<organism evidence="2 3">
    <name type="scientific">Pseudarthrobacter psychrotolerans</name>
    <dbReference type="NCBI Taxonomy" id="2697569"/>
    <lineage>
        <taxon>Bacteria</taxon>
        <taxon>Bacillati</taxon>
        <taxon>Actinomycetota</taxon>
        <taxon>Actinomycetes</taxon>
        <taxon>Micrococcales</taxon>
        <taxon>Micrococcaceae</taxon>
        <taxon>Pseudarthrobacter</taxon>
    </lineage>
</organism>
<sequence>MAQEKQDNGHATEIYVNTRPHTWNENKISYSELLALAFPGEQVGEQDTVTIRYSRGNNGNGAGSLTNGHDVSVKKGMVFDVVRTSRS</sequence>
<proteinExistence type="predicted"/>
<evidence type="ECO:0000313" key="3">
    <source>
        <dbReference type="Proteomes" id="UP000464186"/>
    </source>
</evidence>
<protein>
    <recommendedName>
        <fullName evidence="1">Multi-ubiquitin domain-containing protein</fullName>
    </recommendedName>
</protein>
<name>A0A6P1ND80_9MICC</name>
<feature type="domain" description="Multi-ubiquitin" evidence="1">
    <location>
        <begin position="13"/>
        <end position="84"/>
    </location>
</feature>
<gene>
    <name evidence="2" type="ORF">GU243_00630</name>
</gene>
<accession>A0A6P1ND80</accession>
<dbReference type="EMBL" id="CP047898">
    <property type="protein sequence ID" value="QHK18535.1"/>
    <property type="molecule type" value="Genomic_DNA"/>
</dbReference>
<keyword evidence="3" id="KW-1185">Reference proteome</keyword>
<dbReference type="InterPro" id="IPR027802">
    <property type="entry name" value="Multi-ubiquitin_dom"/>
</dbReference>
<dbReference type="Proteomes" id="UP000464186">
    <property type="component" value="Chromosome"/>
</dbReference>
<evidence type="ECO:0000313" key="2">
    <source>
        <dbReference type="EMBL" id="QHK18535.1"/>
    </source>
</evidence>